<protein>
    <submittedName>
        <fullName evidence="5 6">Uncharacterized protein LOC114334260</fullName>
    </submittedName>
</protein>
<feature type="compositionally biased region" description="Acidic residues" evidence="1">
    <location>
        <begin position="205"/>
        <end position="226"/>
    </location>
</feature>
<reference evidence="3" key="2">
    <citation type="submission" date="2025-05" db="UniProtKB">
        <authorList>
            <consortium name="EnsemblMetazoa"/>
        </authorList>
    </citation>
    <scope>IDENTIFICATION</scope>
</reference>
<keyword evidence="2" id="KW-0472">Membrane</keyword>
<evidence type="ECO:0000313" key="4">
    <source>
        <dbReference type="Proteomes" id="UP001652700"/>
    </source>
</evidence>
<proteinExistence type="predicted"/>
<feature type="transmembrane region" description="Helical" evidence="2">
    <location>
        <begin position="7"/>
        <end position="24"/>
    </location>
</feature>
<dbReference type="RefSeq" id="XP_028140098.1">
    <property type="nucleotide sequence ID" value="XM_028284297.1"/>
</dbReference>
<feature type="compositionally biased region" description="Gly residues" evidence="1">
    <location>
        <begin position="148"/>
        <end position="186"/>
    </location>
</feature>
<evidence type="ECO:0000256" key="2">
    <source>
        <dbReference type="SAM" id="Phobius"/>
    </source>
</evidence>
<dbReference type="Proteomes" id="UP001652700">
    <property type="component" value="Unplaced"/>
</dbReference>
<dbReference type="EnsemblMetazoa" id="XM_028284298.2">
    <property type="protein sequence ID" value="XP_028140099.1"/>
    <property type="gene ID" value="LOC114334260"/>
</dbReference>
<dbReference type="GeneID" id="114334260"/>
<organism evidence="6">
    <name type="scientific">Diabrotica virgifera virgifera</name>
    <name type="common">western corn rootworm</name>
    <dbReference type="NCBI Taxonomy" id="50390"/>
    <lineage>
        <taxon>Eukaryota</taxon>
        <taxon>Metazoa</taxon>
        <taxon>Ecdysozoa</taxon>
        <taxon>Arthropoda</taxon>
        <taxon>Hexapoda</taxon>
        <taxon>Insecta</taxon>
        <taxon>Pterygota</taxon>
        <taxon>Neoptera</taxon>
        <taxon>Endopterygota</taxon>
        <taxon>Coleoptera</taxon>
        <taxon>Polyphaga</taxon>
        <taxon>Cucujiformia</taxon>
        <taxon>Chrysomeloidea</taxon>
        <taxon>Chrysomelidae</taxon>
        <taxon>Galerucinae</taxon>
        <taxon>Diabroticina</taxon>
        <taxon>Diabroticites</taxon>
        <taxon>Diabrotica</taxon>
    </lineage>
</organism>
<keyword evidence="4" id="KW-1185">Reference proteome</keyword>
<gene>
    <name evidence="5 6" type="primary">LOC114334260</name>
</gene>
<keyword evidence="2" id="KW-0812">Transmembrane</keyword>
<reference evidence="5 6" key="1">
    <citation type="submission" date="2025-04" db="UniProtKB">
        <authorList>
            <consortium name="RefSeq"/>
        </authorList>
    </citation>
    <scope>IDENTIFICATION</scope>
    <source>
        <tissue evidence="5 6">Whole insect</tissue>
    </source>
</reference>
<evidence type="ECO:0000313" key="3">
    <source>
        <dbReference type="EnsemblMetazoa" id="XP_028140099.1"/>
    </source>
</evidence>
<dbReference type="RefSeq" id="XP_028140099.1">
    <property type="nucleotide sequence ID" value="XM_028284298.1"/>
</dbReference>
<sequence length="226" mass="23944">MSYNPEGVYVIVLVLVLSLALYLLKVCFNGCDTGTQGSSTRKKQRYRTNYTPNNVRYYRSNNDGYYNNRYDVESGFFNHNHPYRGTTTNVYNTRSFEINDNNEPVYSEDNVHVDSGIAAGLSAAIAESMSFFSTGNDTGTTDNTGGDYDSGGGDYDSGGGDYDSGGGNYDSGGGDYDSGGGVVDSGGGDDKSDDFVVESGGDAVDTGDDTCEVGGDAVDDNGGDFD</sequence>
<dbReference type="AlphaFoldDB" id="A0A6P7FUI3"/>
<feature type="compositionally biased region" description="Low complexity" evidence="1">
    <location>
        <begin position="133"/>
        <end position="147"/>
    </location>
</feature>
<accession>A0A6P7FUI3</accession>
<keyword evidence="2" id="KW-1133">Transmembrane helix</keyword>
<evidence type="ECO:0000256" key="1">
    <source>
        <dbReference type="SAM" id="MobiDB-lite"/>
    </source>
</evidence>
<feature type="region of interest" description="Disordered" evidence="1">
    <location>
        <begin position="133"/>
        <end position="226"/>
    </location>
</feature>
<evidence type="ECO:0000313" key="5">
    <source>
        <dbReference type="RefSeq" id="XP_028140098.1"/>
    </source>
</evidence>
<name>A0A6P7FUI3_DIAVI</name>
<dbReference type="KEGG" id="dvv:114334260"/>
<evidence type="ECO:0000313" key="6">
    <source>
        <dbReference type="RefSeq" id="XP_028140099.1"/>
    </source>
</evidence>